<name>A0A699IWT3_TANCI</name>
<dbReference type="AlphaFoldDB" id="A0A699IWT3"/>
<gene>
    <name evidence="2" type="ORF">Tci_564693</name>
</gene>
<comment type="caution">
    <text evidence="2">The sequence shown here is derived from an EMBL/GenBank/DDBJ whole genome shotgun (WGS) entry which is preliminary data.</text>
</comment>
<reference evidence="2" key="1">
    <citation type="journal article" date="2019" name="Sci. Rep.">
        <title>Draft genome of Tanacetum cinerariifolium, the natural source of mosquito coil.</title>
        <authorList>
            <person name="Yamashiro T."/>
            <person name="Shiraishi A."/>
            <person name="Satake H."/>
            <person name="Nakayama K."/>
        </authorList>
    </citation>
    <scope>NUCLEOTIDE SEQUENCE</scope>
</reference>
<evidence type="ECO:0000313" key="2">
    <source>
        <dbReference type="EMBL" id="GEZ92720.1"/>
    </source>
</evidence>
<proteinExistence type="predicted"/>
<evidence type="ECO:0000256" key="1">
    <source>
        <dbReference type="SAM" id="MobiDB-lite"/>
    </source>
</evidence>
<accession>A0A699IWT3</accession>
<organism evidence="2">
    <name type="scientific">Tanacetum cinerariifolium</name>
    <name type="common">Dalmatian daisy</name>
    <name type="synonym">Chrysanthemum cinerariifolium</name>
    <dbReference type="NCBI Taxonomy" id="118510"/>
    <lineage>
        <taxon>Eukaryota</taxon>
        <taxon>Viridiplantae</taxon>
        <taxon>Streptophyta</taxon>
        <taxon>Embryophyta</taxon>
        <taxon>Tracheophyta</taxon>
        <taxon>Spermatophyta</taxon>
        <taxon>Magnoliopsida</taxon>
        <taxon>eudicotyledons</taxon>
        <taxon>Gunneridae</taxon>
        <taxon>Pentapetalae</taxon>
        <taxon>asterids</taxon>
        <taxon>campanulids</taxon>
        <taxon>Asterales</taxon>
        <taxon>Asteraceae</taxon>
        <taxon>Asteroideae</taxon>
        <taxon>Anthemideae</taxon>
        <taxon>Anthemidinae</taxon>
        <taxon>Tanacetum</taxon>
    </lineage>
</organism>
<dbReference type="EMBL" id="BKCJ010343176">
    <property type="protein sequence ID" value="GEZ92720.1"/>
    <property type="molecule type" value="Genomic_DNA"/>
</dbReference>
<feature type="region of interest" description="Disordered" evidence="1">
    <location>
        <begin position="65"/>
        <end position="90"/>
    </location>
</feature>
<protein>
    <submittedName>
        <fullName evidence="2">Uncharacterized protein</fullName>
    </submittedName>
</protein>
<sequence length="166" mass="18734">MQEVLRQNAGGLETKRNPVLRQNAEVLRQNAGSLRNKTQQSLEAKRNHVLKLAESSLEIIVLSDSSDDSKKMSNKRTSITGKPVEGPPRKLLRCDEDTIQESQSPNYESKYLPVYKKHNPKVKCPIPITRCMLGLTNVQTWDDIYMKFGVRKVESGAAKAKRKGKV</sequence>